<sequence>MTTSNRLDQRLAQIRQCMEAKGIDAVLLTDPNNSYYVSGFRAISYSRPIVYIIQRDETAYVIPDLEKEHAEQEAAADDFFIYHESAQYAERETSFTALLNTILEDRLKGCVIGLEMDLTSASLYQLVKDMGHPIKDIGEDLIAMRAVKDDDELYWIEQAGRLSDIALEASFAHLNSGMSELEFDAYGDRKLLQTVSEEFPNIIAGFENWTCSGVERSSQPHLYSSTRVFMDNDVVVHSRQVWINQYRAENERTFLLGEPTDQQKHYLQLAIDAQKAAMKTVRPGVKAKDVDMAAFRVFEQAGMSDYIQHRTGHGLGLSEHEEPYLRFDNDLVLQEGMVYTIEPGIYVPGTGGFRHSDTVIVTKDGSRRVTYFPGELEDMLF</sequence>
<dbReference type="PANTHER" id="PTHR46112:SF2">
    <property type="entry name" value="XAA-PRO AMINOPEPTIDASE P-RELATED"/>
    <property type="match status" value="1"/>
</dbReference>
<dbReference type="STRING" id="1472767.AOX59_03335"/>
<dbReference type="GO" id="GO:0046872">
    <property type="term" value="F:metal ion binding"/>
    <property type="evidence" value="ECO:0007669"/>
    <property type="project" value="UniProtKB-KW"/>
</dbReference>
<evidence type="ECO:0000313" key="7">
    <source>
        <dbReference type="Proteomes" id="UP000050331"/>
    </source>
</evidence>
<evidence type="ECO:0000256" key="3">
    <source>
        <dbReference type="RuleBase" id="RU000590"/>
    </source>
</evidence>
<dbReference type="Gene3D" id="3.90.230.10">
    <property type="entry name" value="Creatinase/methionine aminopeptidase superfamily"/>
    <property type="match status" value="1"/>
</dbReference>
<dbReference type="InterPro" id="IPR001131">
    <property type="entry name" value="Peptidase_M24B_aminopep-P_CS"/>
</dbReference>
<dbReference type="Pfam" id="PF00557">
    <property type="entry name" value="Peptidase_M24"/>
    <property type="match status" value="1"/>
</dbReference>
<gene>
    <name evidence="6" type="ORF">AOX59_03335</name>
</gene>
<evidence type="ECO:0000259" key="4">
    <source>
        <dbReference type="Pfam" id="PF00557"/>
    </source>
</evidence>
<accession>A0A0U4DQU9</accession>
<dbReference type="InterPro" id="IPR000587">
    <property type="entry name" value="Creatinase_N"/>
</dbReference>
<dbReference type="InterPro" id="IPR000994">
    <property type="entry name" value="Pept_M24"/>
</dbReference>
<comment type="similarity">
    <text evidence="3">Belongs to the peptidase M24B family.</text>
</comment>
<evidence type="ECO:0000259" key="5">
    <source>
        <dbReference type="Pfam" id="PF01321"/>
    </source>
</evidence>
<dbReference type="InterPro" id="IPR029149">
    <property type="entry name" value="Creatin/AminoP/Spt16_N"/>
</dbReference>
<organism evidence="6 7">
    <name type="scientific">Lentibacillus amyloliquefaciens</name>
    <dbReference type="NCBI Taxonomy" id="1472767"/>
    <lineage>
        <taxon>Bacteria</taxon>
        <taxon>Bacillati</taxon>
        <taxon>Bacillota</taxon>
        <taxon>Bacilli</taxon>
        <taxon>Bacillales</taxon>
        <taxon>Bacillaceae</taxon>
        <taxon>Lentibacillus</taxon>
    </lineage>
</organism>
<keyword evidence="7" id="KW-1185">Reference proteome</keyword>
<dbReference type="Pfam" id="PF01321">
    <property type="entry name" value="Creatinase_N"/>
    <property type="match status" value="1"/>
</dbReference>
<feature type="domain" description="Creatinase N-terminal" evidence="5">
    <location>
        <begin position="10"/>
        <end position="147"/>
    </location>
</feature>
<dbReference type="Gene3D" id="3.40.350.10">
    <property type="entry name" value="Creatinase/prolidase N-terminal domain"/>
    <property type="match status" value="1"/>
</dbReference>
<reference evidence="6 7" key="1">
    <citation type="submission" date="2016-01" db="EMBL/GenBank/DDBJ databases">
        <title>Complete genome sequence of strain Lentibacillus amyloliquefaciens LAM0015T isolated from saline sediment.</title>
        <authorList>
            <person name="Wang J.-L."/>
            <person name="He M.-X."/>
        </authorList>
    </citation>
    <scope>NUCLEOTIDE SEQUENCE [LARGE SCALE GENOMIC DNA]</scope>
    <source>
        <strain evidence="6 7">LAM0015</strain>
    </source>
</reference>
<dbReference type="InterPro" id="IPR050659">
    <property type="entry name" value="Peptidase_M24B"/>
</dbReference>
<feature type="domain" description="Peptidase M24" evidence="4">
    <location>
        <begin position="156"/>
        <end position="363"/>
    </location>
</feature>
<evidence type="ECO:0000256" key="1">
    <source>
        <dbReference type="ARBA" id="ARBA00022723"/>
    </source>
</evidence>
<dbReference type="GO" id="GO:0016787">
    <property type="term" value="F:hydrolase activity"/>
    <property type="evidence" value="ECO:0007669"/>
    <property type="project" value="UniProtKB-KW"/>
</dbReference>
<dbReference type="AlphaFoldDB" id="A0A0U4DQU9"/>
<keyword evidence="1 3" id="KW-0479">Metal-binding</keyword>
<dbReference type="PROSITE" id="PS00491">
    <property type="entry name" value="PROLINE_PEPTIDASE"/>
    <property type="match status" value="1"/>
</dbReference>
<dbReference type="InterPro" id="IPR036005">
    <property type="entry name" value="Creatinase/aminopeptidase-like"/>
</dbReference>
<dbReference type="KEGG" id="lao:AOX59_03335"/>
<proteinExistence type="inferred from homology"/>
<dbReference type="PANTHER" id="PTHR46112">
    <property type="entry name" value="AMINOPEPTIDASE"/>
    <property type="match status" value="1"/>
</dbReference>
<dbReference type="SUPFAM" id="SSF55920">
    <property type="entry name" value="Creatinase/aminopeptidase"/>
    <property type="match status" value="1"/>
</dbReference>
<name>A0A0U4DQU9_9BACI</name>
<evidence type="ECO:0000313" key="6">
    <source>
        <dbReference type="EMBL" id="ALX47720.1"/>
    </source>
</evidence>
<dbReference type="EMBL" id="CP013862">
    <property type="protein sequence ID" value="ALX47720.1"/>
    <property type="molecule type" value="Genomic_DNA"/>
</dbReference>
<dbReference type="RefSeq" id="WP_068441819.1">
    <property type="nucleotide sequence ID" value="NZ_CP013862.1"/>
</dbReference>
<dbReference type="SUPFAM" id="SSF53092">
    <property type="entry name" value="Creatinase/prolidase N-terminal domain"/>
    <property type="match status" value="1"/>
</dbReference>
<protein>
    <submittedName>
        <fullName evidence="6">X-Pro dipeptidase</fullName>
    </submittedName>
</protein>
<evidence type="ECO:0000256" key="2">
    <source>
        <dbReference type="ARBA" id="ARBA00022801"/>
    </source>
</evidence>
<dbReference type="Proteomes" id="UP000050331">
    <property type="component" value="Chromosome"/>
</dbReference>
<keyword evidence="2" id="KW-0378">Hydrolase</keyword>